<protein>
    <recommendedName>
        <fullName evidence="11">Mid2 domain-containing protein</fullName>
    </recommendedName>
</protein>
<dbReference type="PANTHER" id="PTHR15549">
    <property type="entry name" value="PAIRED IMMUNOGLOBULIN-LIKE TYPE 2 RECEPTOR"/>
    <property type="match status" value="1"/>
</dbReference>
<dbReference type="Proteomes" id="UP000799118">
    <property type="component" value="Unassembled WGS sequence"/>
</dbReference>
<sequence>MYRLTFHSLLPGAIFFHALVSNVAVVLSAGVNRSIDDTLGDSVTGQKPIFIPSTPGIWQDPTQCSVAPGCALQPPTTSAFDGTYTAATYHPELNNISISFDFTGVATSTAANFTLDGSHAGSFSHSPDNSAPAFQFNESAMAFSMTGLQNGTHQMIISTITGQWVNFDYALYTFEDEAALTTSSASQSPTSLSSSSSTPLSSSTPSSSSSHAGTIAGGVIAGLVAICALIAVIFFCRRRQRRIHQLSSGDHDNNSEIPREINPFMVPAKRRSPMLEYQSSSLGVPRQTFLTYGNVPSDTAPASRLASDGDDLAETTRNQSQYAESSVGALSSNEDQSIHYQSRSVISTLPSGRTVMSPGTTRDYLPATLLSAALPSSGNLDGRAHFLSGIPTSISTDATHPVPTLVPAPNTKAELRHMRQRELGRQMRVINAEMEDLKNDAAEHATTSSVSLVSRRSTRKSIGVDGNLDVAKMKEQIKAMSEQITLLQSQQRSSWAQGLSDEPPPGYHNYADANVHR</sequence>
<accession>A0A6A4GEG4</accession>
<keyword evidence="4 7" id="KW-0472">Membrane</keyword>
<keyword evidence="2 7" id="KW-0812">Transmembrane</keyword>
<feature type="coiled-coil region" evidence="5">
    <location>
        <begin position="420"/>
        <end position="490"/>
    </location>
</feature>
<dbReference type="GO" id="GO:0016020">
    <property type="term" value="C:membrane"/>
    <property type="evidence" value="ECO:0007669"/>
    <property type="project" value="UniProtKB-SubCell"/>
</dbReference>
<gene>
    <name evidence="9" type="ORF">BT96DRAFT_1008812</name>
</gene>
<feature type="region of interest" description="Disordered" evidence="6">
    <location>
        <begin position="183"/>
        <end position="211"/>
    </location>
</feature>
<keyword evidence="3 7" id="KW-1133">Transmembrane helix</keyword>
<feature type="compositionally biased region" description="Polar residues" evidence="6">
    <location>
        <begin position="315"/>
        <end position="336"/>
    </location>
</feature>
<dbReference type="CDD" id="cd12087">
    <property type="entry name" value="TM_EGFR-like"/>
    <property type="match status" value="1"/>
</dbReference>
<evidence type="ECO:0008006" key="11">
    <source>
        <dbReference type="Google" id="ProtNLM"/>
    </source>
</evidence>
<comment type="subcellular location">
    <subcellularLocation>
        <location evidence="1">Membrane</location>
        <topology evidence="1">Single-pass membrane protein</topology>
    </subcellularLocation>
</comment>
<evidence type="ECO:0000256" key="7">
    <source>
        <dbReference type="SAM" id="Phobius"/>
    </source>
</evidence>
<keyword evidence="8" id="KW-0732">Signal</keyword>
<feature type="chain" id="PRO_5025366340" description="Mid2 domain-containing protein" evidence="8">
    <location>
        <begin position="29"/>
        <end position="517"/>
    </location>
</feature>
<keyword evidence="10" id="KW-1185">Reference proteome</keyword>
<dbReference type="EMBL" id="ML770336">
    <property type="protein sequence ID" value="KAE9383763.1"/>
    <property type="molecule type" value="Genomic_DNA"/>
</dbReference>
<keyword evidence="5" id="KW-0175">Coiled coil</keyword>
<evidence type="ECO:0000256" key="6">
    <source>
        <dbReference type="SAM" id="MobiDB-lite"/>
    </source>
</evidence>
<dbReference type="AlphaFoldDB" id="A0A6A4GEG4"/>
<evidence type="ECO:0000256" key="5">
    <source>
        <dbReference type="SAM" id="Coils"/>
    </source>
</evidence>
<evidence type="ECO:0000256" key="2">
    <source>
        <dbReference type="ARBA" id="ARBA00022692"/>
    </source>
</evidence>
<dbReference type="InterPro" id="IPR051694">
    <property type="entry name" value="Immunoregulatory_rcpt-like"/>
</dbReference>
<evidence type="ECO:0000256" key="8">
    <source>
        <dbReference type="SAM" id="SignalP"/>
    </source>
</evidence>
<feature type="transmembrane region" description="Helical" evidence="7">
    <location>
        <begin position="215"/>
        <end position="236"/>
    </location>
</feature>
<organism evidence="9 10">
    <name type="scientific">Gymnopus androsaceus JB14</name>
    <dbReference type="NCBI Taxonomy" id="1447944"/>
    <lineage>
        <taxon>Eukaryota</taxon>
        <taxon>Fungi</taxon>
        <taxon>Dikarya</taxon>
        <taxon>Basidiomycota</taxon>
        <taxon>Agaricomycotina</taxon>
        <taxon>Agaricomycetes</taxon>
        <taxon>Agaricomycetidae</taxon>
        <taxon>Agaricales</taxon>
        <taxon>Marasmiineae</taxon>
        <taxon>Omphalotaceae</taxon>
        <taxon>Gymnopus</taxon>
    </lineage>
</organism>
<evidence type="ECO:0000256" key="4">
    <source>
        <dbReference type="ARBA" id="ARBA00023136"/>
    </source>
</evidence>
<feature type="signal peptide" evidence="8">
    <location>
        <begin position="1"/>
        <end position="28"/>
    </location>
</feature>
<feature type="region of interest" description="Disordered" evidence="6">
    <location>
        <begin position="300"/>
        <end position="336"/>
    </location>
</feature>
<feature type="region of interest" description="Disordered" evidence="6">
    <location>
        <begin position="495"/>
        <end position="517"/>
    </location>
</feature>
<feature type="compositionally biased region" description="Low complexity" evidence="6">
    <location>
        <begin position="183"/>
        <end position="210"/>
    </location>
</feature>
<evidence type="ECO:0000313" key="10">
    <source>
        <dbReference type="Proteomes" id="UP000799118"/>
    </source>
</evidence>
<name>A0A6A4GEG4_9AGAR</name>
<evidence type="ECO:0000256" key="1">
    <source>
        <dbReference type="ARBA" id="ARBA00004167"/>
    </source>
</evidence>
<proteinExistence type="predicted"/>
<dbReference type="OrthoDB" id="3061387at2759"/>
<reference evidence="9" key="1">
    <citation type="journal article" date="2019" name="Environ. Microbiol.">
        <title>Fungal ecological strategies reflected in gene transcription - a case study of two litter decomposers.</title>
        <authorList>
            <person name="Barbi F."/>
            <person name="Kohler A."/>
            <person name="Barry K."/>
            <person name="Baskaran P."/>
            <person name="Daum C."/>
            <person name="Fauchery L."/>
            <person name="Ihrmark K."/>
            <person name="Kuo A."/>
            <person name="LaButti K."/>
            <person name="Lipzen A."/>
            <person name="Morin E."/>
            <person name="Grigoriev I.V."/>
            <person name="Henrissat B."/>
            <person name="Lindahl B."/>
            <person name="Martin F."/>
        </authorList>
    </citation>
    <scope>NUCLEOTIDE SEQUENCE</scope>
    <source>
        <strain evidence="9">JB14</strain>
    </source>
</reference>
<evidence type="ECO:0000313" key="9">
    <source>
        <dbReference type="EMBL" id="KAE9383763.1"/>
    </source>
</evidence>
<dbReference type="GO" id="GO:0071944">
    <property type="term" value="C:cell periphery"/>
    <property type="evidence" value="ECO:0007669"/>
    <property type="project" value="UniProtKB-ARBA"/>
</dbReference>
<evidence type="ECO:0000256" key="3">
    <source>
        <dbReference type="ARBA" id="ARBA00022989"/>
    </source>
</evidence>